<accession>A0A8J7WV04</accession>
<dbReference type="RefSeq" id="WP_211472548.1">
    <property type="nucleotide sequence ID" value="NZ_JAGSXH010000241.1"/>
</dbReference>
<dbReference type="AlphaFoldDB" id="A0A8J7WV04"/>
<comment type="caution">
    <text evidence="2">The sequence shown here is derived from an EMBL/GenBank/DDBJ whole genome shotgun (WGS) entry which is preliminary data.</text>
</comment>
<evidence type="ECO:0000259" key="1">
    <source>
        <dbReference type="Pfam" id="PF25547"/>
    </source>
</evidence>
<dbReference type="Proteomes" id="UP000677913">
    <property type="component" value="Unassembled WGS sequence"/>
</dbReference>
<dbReference type="EMBL" id="JAGSXH010000241">
    <property type="protein sequence ID" value="MBS2966972.1"/>
    <property type="molecule type" value="Genomic_DNA"/>
</dbReference>
<dbReference type="InterPro" id="IPR057746">
    <property type="entry name" value="CpnT-like_N"/>
</dbReference>
<feature type="domain" description="Outer membrane channel protein CpnT-like N-terminal" evidence="1">
    <location>
        <begin position="18"/>
        <end position="122"/>
    </location>
</feature>
<protein>
    <recommendedName>
        <fullName evidence="1">Outer membrane channel protein CpnT-like N-terminal domain-containing protein</fullName>
    </recommendedName>
</protein>
<proteinExistence type="predicted"/>
<reference evidence="2" key="1">
    <citation type="submission" date="2021-04" db="EMBL/GenBank/DDBJ databases">
        <title>Genome based classification of Actinospica acidithermotolerans sp. nov., an actinobacterium isolated from an Indonesian hot spring.</title>
        <authorList>
            <person name="Kusuma A.B."/>
            <person name="Putra K.E."/>
            <person name="Nafisah S."/>
            <person name="Loh J."/>
            <person name="Nouioui I."/>
            <person name="Goodfellow M."/>
        </authorList>
    </citation>
    <scope>NUCLEOTIDE SEQUENCE</scope>
    <source>
        <strain evidence="2">DSM 45618</strain>
    </source>
</reference>
<keyword evidence="3" id="KW-1185">Reference proteome</keyword>
<name>A0A8J7WV04_9ACTN</name>
<evidence type="ECO:0000313" key="2">
    <source>
        <dbReference type="EMBL" id="MBS2966972.1"/>
    </source>
</evidence>
<organism evidence="2 3">
    <name type="scientific">Actinocrinis puniceicyclus</name>
    <dbReference type="NCBI Taxonomy" id="977794"/>
    <lineage>
        <taxon>Bacteria</taxon>
        <taxon>Bacillati</taxon>
        <taxon>Actinomycetota</taxon>
        <taxon>Actinomycetes</taxon>
        <taxon>Catenulisporales</taxon>
        <taxon>Actinospicaceae</taxon>
        <taxon>Actinocrinis</taxon>
    </lineage>
</organism>
<sequence>MAVDDLPGPVVTFLNVIGVDWPYINEDSVMRFASLVRDFGQAVQTTHQDATAAIHGIAQGYQGTSTRQLSSGWEELSVRHVTELVDGCGVLADALEVAAGYIVAQKVAAIAELVGMAATFESNTHVMLASAW</sequence>
<evidence type="ECO:0000313" key="3">
    <source>
        <dbReference type="Proteomes" id="UP000677913"/>
    </source>
</evidence>
<dbReference type="Pfam" id="PF25547">
    <property type="entry name" value="WXG100_2"/>
    <property type="match status" value="1"/>
</dbReference>
<gene>
    <name evidence="2" type="ORF">KGA66_28320</name>
</gene>